<accession>A0A090WJ32</accession>
<evidence type="ECO:0000313" key="1">
    <source>
        <dbReference type="EMBL" id="GAL75419.1"/>
    </source>
</evidence>
<dbReference type="SUPFAM" id="SSF56281">
    <property type="entry name" value="Metallo-hydrolase/oxidoreductase"/>
    <property type="match status" value="1"/>
</dbReference>
<dbReference type="InterPro" id="IPR050114">
    <property type="entry name" value="UPF0173_UPF0282_UlaG_hydrolase"/>
</dbReference>
<dbReference type="Pfam" id="PF13483">
    <property type="entry name" value="Lactamase_B_3"/>
    <property type="match status" value="1"/>
</dbReference>
<dbReference type="GO" id="GO:0016787">
    <property type="term" value="F:hydrolase activity"/>
    <property type="evidence" value="ECO:0007669"/>
    <property type="project" value="UniProtKB-KW"/>
</dbReference>
<protein>
    <submittedName>
        <fullName evidence="1">Metal-dependent hydrolase</fullName>
    </submittedName>
</protein>
<reference evidence="1 2" key="1">
    <citation type="journal article" date="2014" name="Genome Announc.">
        <title>Draft Genome Sequences of Marine Flavobacterium Nonlabens Strains NR17, NR24, NR27, NR32, NR33, and Ara13.</title>
        <authorList>
            <person name="Nakanishi M."/>
            <person name="Meirelles P."/>
            <person name="Suzuki R."/>
            <person name="Takatani N."/>
            <person name="Mino S."/>
            <person name="Suda W."/>
            <person name="Oshima K."/>
            <person name="Hattori M."/>
            <person name="Ohkuma M."/>
            <person name="Hosokawa M."/>
            <person name="Miyashita K."/>
            <person name="Thompson F.L."/>
            <person name="Niwa A."/>
            <person name="Sawabe T."/>
            <person name="Sawabe T."/>
        </authorList>
    </citation>
    <scope>NUCLEOTIDE SEQUENCE [LARGE SCALE GENOMIC DNA]</scope>
    <source>
        <strain evidence="2">JCM19275</strain>
    </source>
</reference>
<dbReference type="Proteomes" id="UP000029647">
    <property type="component" value="Unassembled WGS sequence"/>
</dbReference>
<gene>
    <name evidence="1" type="ORF">JCM19275_1870</name>
</gene>
<dbReference type="PANTHER" id="PTHR43546:SF3">
    <property type="entry name" value="UPF0173 METAL-DEPENDENT HYDROLASE MJ1163"/>
    <property type="match status" value="1"/>
</dbReference>
<organism evidence="1 2">
    <name type="scientific">Nonlabens ulvanivorans</name>
    <name type="common">Persicivirga ulvanivorans</name>
    <dbReference type="NCBI Taxonomy" id="906888"/>
    <lineage>
        <taxon>Bacteria</taxon>
        <taxon>Pseudomonadati</taxon>
        <taxon>Bacteroidota</taxon>
        <taxon>Flavobacteriia</taxon>
        <taxon>Flavobacteriales</taxon>
        <taxon>Flavobacteriaceae</taxon>
        <taxon>Nonlabens</taxon>
    </lineage>
</organism>
<dbReference type="PANTHER" id="PTHR43546">
    <property type="entry name" value="UPF0173 METAL-DEPENDENT HYDROLASE MJ1163-RELATED"/>
    <property type="match status" value="1"/>
</dbReference>
<evidence type="ECO:0000313" key="2">
    <source>
        <dbReference type="Proteomes" id="UP000029647"/>
    </source>
</evidence>
<dbReference type="EMBL" id="BBNT01000005">
    <property type="protein sequence ID" value="GAL75419.1"/>
    <property type="molecule type" value="Genomic_DNA"/>
</dbReference>
<name>A0A090WJ32_NONUL</name>
<sequence>MKNIILSISLIALLAGCKNETTKEVKSTVQNEVASIDSYQPKIEIMPISHATFAMKWDDKVFYIDPVGGIEVFQNLPEEDVILITDIHGDHLNLETLNGIRSEGSLLIVPEAVNEKIKEDQSDAEVIHNDQSTSFDGFKVTAIPMYNLTEERLKFHEKGRGNGYVIEKNDYKVYISGDTEDIPEMRALQGIDKAFVCMNLPYTMTVENAADAVLDFAPPVEVYPYHYRGTEGKSDVIKFKELVNTGNSDIQVNQLEWYPN</sequence>
<comment type="caution">
    <text evidence="1">The sequence shown here is derived from an EMBL/GenBank/DDBJ whole genome shotgun (WGS) entry which is preliminary data.</text>
</comment>
<dbReference type="PROSITE" id="PS51257">
    <property type="entry name" value="PROKAR_LIPOPROTEIN"/>
    <property type="match status" value="1"/>
</dbReference>
<dbReference type="Gene3D" id="3.60.15.10">
    <property type="entry name" value="Ribonuclease Z/Hydroxyacylglutathione hydrolase-like"/>
    <property type="match status" value="1"/>
</dbReference>
<dbReference type="InterPro" id="IPR036866">
    <property type="entry name" value="RibonucZ/Hydroxyglut_hydro"/>
</dbReference>
<dbReference type="AlphaFoldDB" id="A0A090WJ32"/>
<proteinExistence type="predicted"/>
<keyword evidence="1" id="KW-0378">Hydrolase</keyword>